<dbReference type="Proteomes" id="UP000026962">
    <property type="component" value="Chromosome 8"/>
</dbReference>
<evidence type="ECO:0000256" key="1">
    <source>
        <dbReference type="SAM" id="MobiDB-lite"/>
    </source>
</evidence>
<accession>A0A0E0LVB9</accession>
<name>A0A0E0LVB9_ORYPU</name>
<proteinExistence type="predicted"/>
<reference evidence="2" key="1">
    <citation type="submission" date="2015-04" db="UniProtKB">
        <authorList>
            <consortium name="EnsemblPlants"/>
        </authorList>
    </citation>
    <scope>IDENTIFICATION</scope>
</reference>
<organism evidence="2">
    <name type="scientific">Oryza punctata</name>
    <name type="common">Red rice</name>
    <dbReference type="NCBI Taxonomy" id="4537"/>
    <lineage>
        <taxon>Eukaryota</taxon>
        <taxon>Viridiplantae</taxon>
        <taxon>Streptophyta</taxon>
        <taxon>Embryophyta</taxon>
        <taxon>Tracheophyta</taxon>
        <taxon>Spermatophyta</taxon>
        <taxon>Magnoliopsida</taxon>
        <taxon>Liliopsida</taxon>
        <taxon>Poales</taxon>
        <taxon>Poaceae</taxon>
        <taxon>BOP clade</taxon>
        <taxon>Oryzoideae</taxon>
        <taxon>Oryzeae</taxon>
        <taxon>Oryzinae</taxon>
        <taxon>Oryza</taxon>
    </lineage>
</organism>
<evidence type="ECO:0000313" key="3">
    <source>
        <dbReference type="Proteomes" id="UP000026962"/>
    </source>
</evidence>
<sequence length="102" mass="10606">MTLRRSSTVSCLLLQHPGHLPRRACRCLRRGSVVATAIGAPTAEGSIGVTASGAAPSSPPQLAPLVQGSAGATAPSPVDGPAFRRCRRYKGIVGHRRCLKDH</sequence>
<dbReference type="Gramene" id="OPUNC08G14220.1">
    <property type="protein sequence ID" value="OPUNC08G14220.1"/>
    <property type="gene ID" value="OPUNC08G14220"/>
</dbReference>
<keyword evidence="3" id="KW-1185">Reference proteome</keyword>
<protein>
    <submittedName>
        <fullName evidence="2">Uncharacterized protein</fullName>
    </submittedName>
</protein>
<dbReference type="EnsemblPlants" id="OPUNC08G14220.1">
    <property type="protein sequence ID" value="OPUNC08G14220.1"/>
    <property type="gene ID" value="OPUNC08G14220"/>
</dbReference>
<dbReference type="AlphaFoldDB" id="A0A0E0LVB9"/>
<dbReference type="HOGENOM" id="CLU_2282039_0_0_1"/>
<feature type="region of interest" description="Disordered" evidence="1">
    <location>
        <begin position="50"/>
        <end position="79"/>
    </location>
</feature>
<evidence type="ECO:0000313" key="2">
    <source>
        <dbReference type="EnsemblPlants" id="OPUNC08G14220.1"/>
    </source>
</evidence>
<reference evidence="2" key="2">
    <citation type="submission" date="2018-05" db="EMBL/GenBank/DDBJ databases">
        <title>OpunRS2 (Oryza punctata Reference Sequence Version 2).</title>
        <authorList>
            <person name="Zhang J."/>
            <person name="Kudrna D."/>
            <person name="Lee S."/>
            <person name="Talag J."/>
            <person name="Welchert J."/>
            <person name="Wing R.A."/>
        </authorList>
    </citation>
    <scope>NUCLEOTIDE SEQUENCE [LARGE SCALE GENOMIC DNA]</scope>
</reference>